<dbReference type="InterPro" id="IPR013783">
    <property type="entry name" value="Ig-like_fold"/>
</dbReference>
<protein>
    <submittedName>
        <fullName evidence="4">Ig-like domain-containing protein</fullName>
    </submittedName>
</protein>
<dbReference type="PROSITE" id="PS50835">
    <property type="entry name" value="IG_LIKE"/>
    <property type="match status" value="1"/>
</dbReference>
<evidence type="ECO:0000313" key="4">
    <source>
        <dbReference type="WBParaSite" id="L893_g32379.t1"/>
    </source>
</evidence>
<dbReference type="InterPro" id="IPR036179">
    <property type="entry name" value="Ig-like_dom_sf"/>
</dbReference>
<reference evidence="4" key="1">
    <citation type="submission" date="2016-11" db="UniProtKB">
        <authorList>
            <consortium name="WormBaseParasite"/>
        </authorList>
    </citation>
    <scope>IDENTIFICATION</scope>
</reference>
<name>A0A1I8A346_9BILA</name>
<dbReference type="PANTHER" id="PTHR47633">
    <property type="entry name" value="IMMUNOGLOBULIN"/>
    <property type="match status" value="1"/>
</dbReference>
<feature type="region of interest" description="Disordered" evidence="1">
    <location>
        <begin position="206"/>
        <end position="243"/>
    </location>
</feature>
<dbReference type="Proteomes" id="UP000095287">
    <property type="component" value="Unplaced"/>
</dbReference>
<dbReference type="InterPro" id="IPR003599">
    <property type="entry name" value="Ig_sub"/>
</dbReference>
<dbReference type="WBParaSite" id="L893_g32379.t1">
    <property type="protein sequence ID" value="L893_g32379.t1"/>
    <property type="gene ID" value="L893_g32379"/>
</dbReference>
<dbReference type="PANTHER" id="PTHR47633:SF4">
    <property type="entry name" value="MYOPALLADIN ISOFORM X1"/>
    <property type="match status" value="1"/>
</dbReference>
<dbReference type="SMART" id="SM00409">
    <property type="entry name" value="IG"/>
    <property type="match status" value="1"/>
</dbReference>
<evidence type="ECO:0000313" key="3">
    <source>
        <dbReference type="Proteomes" id="UP000095287"/>
    </source>
</evidence>
<dbReference type="Pfam" id="PF07679">
    <property type="entry name" value="I-set"/>
    <property type="match status" value="1"/>
</dbReference>
<accession>A0A1I8A346</accession>
<feature type="compositionally biased region" description="Polar residues" evidence="1">
    <location>
        <begin position="223"/>
        <end position="237"/>
    </location>
</feature>
<dbReference type="InterPro" id="IPR013098">
    <property type="entry name" value="Ig_I-set"/>
</dbReference>
<proteinExistence type="predicted"/>
<feature type="domain" description="Ig-like" evidence="2">
    <location>
        <begin position="76"/>
        <end position="178"/>
    </location>
</feature>
<sequence>MPGGADKRQPAYDAGTYTCVARNELGEAQTEASFNVIAHGTIFGDVQHETSWQKIQEMEAPKAAPEEPAPIEYGPPKVEALNSLERIEGQPAHFETRVTPVNDPRLQVQWLKDGQPLQNSNRFSHTYDFGFNSNRFSHTYDFGLVALDIAYLLPNDTGVYTVVARNDHGEDMAQANLTVGDNPNIISDVQHETSWQKIQIIEAPKAAPEEAPDVEHGPPRRCTNPSMTRDSRFSGSTMVGPWL</sequence>
<dbReference type="Gene3D" id="2.60.40.10">
    <property type="entry name" value="Immunoglobulins"/>
    <property type="match status" value="2"/>
</dbReference>
<dbReference type="InterPro" id="IPR007110">
    <property type="entry name" value="Ig-like_dom"/>
</dbReference>
<evidence type="ECO:0000259" key="2">
    <source>
        <dbReference type="PROSITE" id="PS50835"/>
    </source>
</evidence>
<dbReference type="SUPFAM" id="SSF48726">
    <property type="entry name" value="Immunoglobulin"/>
    <property type="match status" value="2"/>
</dbReference>
<evidence type="ECO:0000256" key="1">
    <source>
        <dbReference type="SAM" id="MobiDB-lite"/>
    </source>
</evidence>
<keyword evidence="3" id="KW-1185">Reference proteome</keyword>
<dbReference type="AlphaFoldDB" id="A0A1I8A346"/>
<organism evidence="3 4">
    <name type="scientific">Steinernema glaseri</name>
    <dbReference type="NCBI Taxonomy" id="37863"/>
    <lineage>
        <taxon>Eukaryota</taxon>
        <taxon>Metazoa</taxon>
        <taxon>Ecdysozoa</taxon>
        <taxon>Nematoda</taxon>
        <taxon>Chromadorea</taxon>
        <taxon>Rhabditida</taxon>
        <taxon>Tylenchina</taxon>
        <taxon>Panagrolaimomorpha</taxon>
        <taxon>Strongyloidoidea</taxon>
        <taxon>Steinernematidae</taxon>
        <taxon>Steinernema</taxon>
    </lineage>
</organism>